<feature type="transmembrane region" description="Helical" evidence="3">
    <location>
        <begin position="16"/>
        <end position="43"/>
    </location>
</feature>
<keyword evidence="5" id="KW-1185">Reference proteome</keyword>
<feature type="transmembrane region" description="Helical" evidence="3">
    <location>
        <begin position="367"/>
        <end position="389"/>
    </location>
</feature>
<dbReference type="KEGG" id="osn:115221798"/>
<sequence>MTKGETKVPIVPDGGYGWIVCIAALLSNCIISGFALSAGVLLVELLKNFNEPVSTISLILSLRTGLNLCVGPFVTILLKRFTHRKIIIVGGLIGFISHFSSTYVNRVDVLILTYGVLGGISLGMCFFAANVIVGHYFDKKRATAVGMAVCGVGLGMFIFNNVTEMLLQHYGLKGTLLLSSGIVLNLVPLGALVRPLKYKTVSECEELQVIELDSVEKDGEHLKGKEKLENANDEHRMELCPDKSPEKEGTESNDGKSSSKNIMTKCLSSMNLDLLTNTNMLLFCMIVLIWASQHTVIYYLPYYAISLGMTRSEGAIFVSLIGISWVIAKLLSGVYSDVFHIRCDTVLVVALGIATLAVITFPYCTNFWSIIACTVVYSLSVGTVIPIRLTMVADLFSSKYITSGFSLILFFNGIGYTIFPPIFGKIYDATESFPVLFRVNGAIYFFAEIFTIIIIIRRKMGKK</sequence>
<reference evidence="6" key="1">
    <citation type="submission" date="2025-08" db="UniProtKB">
        <authorList>
            <consortium name="RefSeq"/>
        </authorList>
    </citation>
    <scope>IDENTIFICATION</scope>
</reference>
<keyword evidence="3" id="KW-0472">Membrane</keyword>
<dbReference type="Proteomes" id="UP000515154">
    <property type="component" value="Linkage group LG18"/>
</dbReference>
<feature type="transmembrane region" description="Helical" evidence="3">
    <location>
        <begin position="144"/>
        <end position="162"/>
    </location>
</feature>
<name>A0A6P7TA54_9MOLL</name>
<dbReference type="GO" id="GO:0016020">
    <property type="term" value="C:membrane"/>
    <property type="evidence" value="ECO:0007669"/>
    <property type="project" value="UniProtKB-SubCell"/>
</dbReference>
<dbReference type="InterPro" id="IPR020846">
    <property type="entry name" value="MFS_dom"/>
</dbReference>
<feature type="transmembrane region" description="Helical" evidence="3">
    <location>
        <begin position="435"/>
        <end position="456"/>
    </location>
</feature>
<evidence type="ECO:0000256" key="3">
    <source>
        <dbReference type="SAM" id="Phobius"/>
    </source>
</evidence>
<feature type="transmembrane region" description="Helical" evidence="3">
    <location>
        <begin position="110"/>
        <end position="132"/>
    </location>
</feature>
<dbReference type="InterPro" id="IPR050327">
    <property type="entry name" value="Proton-linked_MCT"/>
</dbReference>
<dbReference type="CDD" id="cd17352">
    <property type="entry name" value="MFS_MCT_SLC16"/>
    <property type="match status" value="1"/>
</dbReference>
<evidence type="ECO:0000259" key="4">
    <source>
        <dbReference type="PROSITE" id="PS50850"/>
    </source>
</evidence>
<evidence type="ECO:0000256" key="1">
    <source>
        <dbReference type="ARBA" id="ARBA00004141"/>
    </source>
</evidence>
<feature type="domain" description="Major facilitator superfamily (MFS) profile" evidence="4">
    <location>
        <begin position="1"/>
        <end position="459"/>
    </location>
</feature>
<feature type="transmembrane region" description="Helical" evidence="3">
    <location>
        <begin position="401"/>
        <end position="423"/>
    </location>
</feature>
<dbReference type="SUPFAM" id="SSF103473">
    <property type="entry name" value="MFS general substrate transporter"/>
    <property type="match status" value="1"/>
</dbReference>
<evidence type="ECO:0000313" key="6">
    <source>
        <dbReference type="RefSeq" id="XP_029647887.1"/>
    </source>
</evidence>
<dbReference type="Pfam" id="PF07690">
    <property type="entry name" value="MFS_1"/>
    <property type="match status" value="1"/>
</dbReference>
<comment type="subcellular location">
    <subcellularLocation>
        <location evidence="1">Membrane</location>
        <topology evidence="1">Multi-pass membrane protein</topology>
    </subcellularLocation>
</comment>
<dbReference type="PROSITE" id="PS50850">
    <property type="entry name" value="MFS"/>
    <property type="match status" value="1"/>
</dbReference>
<evidence type="ECO:0000256" key="2">
    <source>
        <dbReference type="SAM" id="MobiDB-lite"/>
    </source>
</evidence>
<feature type="region of interest" description="Disordered" evidence="2">
    <location>
        <begin position="223"/>
        <end position="259"/>
    </location>
</feature>
<dbReference type="GO" id="GO:0008028">
    <property type="term" value="F:monocarboxylic acid transmembrane transporter activity"/>
    <property type="evidence" value="ECO:0007669"/>
    <property type="project" value="TreeGrafter"/>
</dbReference>
<organism evidence="5 6">
    <name type="scientific">Octopus sinensis</name>
    <name type="common">East Asian common octopus</name>
    <dbReference type="NCBI Taxonomy" id="2607531"/>
    <lineage>
        <taxon>Eukaryota</taxon>
        <taxon>Metazoa</taxon>
        <taxon>Spiralia</taxon>
        <taxon>Lophotrochozoa</taxon>
        <taxon>Mollusca</taxon>
        <taxon>Cephalopoda</taxon>
        <taxon>Coleoidea</taxon>
        <taxon>Octopodiformes</taxon>
        <taxon>Octopoda</taxon>
        <taxon>Incirrata</taxon>
        <taxon>Octopodidae</taxon>
        <taxon>Octopus</taxon>
    </lineage>
</organism>
<proteinExistence type="predicted"/>
<gene>
    <name evidence="6" type="primary">LOC115221798</name>
</gene>
<dbReference type="InterPro" id="IPR011701">
    <property type="entry name" value="MFS"/>
</dbReference>
<keyword evidence="3" id="KW-1133">Transmembrane helix</keyword>
<dbReference type="Gene3D" id="1.20.1250.20">
    <property type="entry name" value="MFS general substrate transporter like domains"/>
    <property type="match status" value="2"/>
</dbReference>
<keyword evidence="3" id="KW-0812">Transmembrane</keyword>
<feature type="transmembrane region" description="Helical" evidence="3">
    <location>
        <begin position="314"/>
        <end position="331"/>
    </location>
</feature>
<feature type="transmembrane region" description="Helical" evidence="3">
    <location>
        <begin position="280"/>
        <end position="302"/>
    </location>
</feature>
<dbReference type="PANTHER" id="PTHR11360">
    <property type="entry name" value="MONOCARBOXYLATE TRANSPORTER"/>
    <property type="match status" value="1"/>
</dbReference>
<feature type="compositionally biased region" description="Basic and acidic residues" evidence="2">
    <location>
        <begin position="223"/>
        <end position="254"/>
    </location>
</feature>
<dbReference type="PANTHER" id="PTHR11360:SF284">
    <property type="entry name" value="EG:103B4.3 PROTEIN-RELATED"/>
    <property type="match status" value="1"/>
</dbReference>
<feature type="transmembrane region" description="Helical" evidence="3">
    <location>
        <begin position="343"/>
        <end position="361"/>
    </location>
</feature>
<dbReference type="AlphaFoldDB" id="A0A6P7TA54"/>
<dbReference type="InterPro" id="IPR036259">
    <property type="entry name" value="MFS_trans_sf"/>
</dbReference>
<protein>
    <submittedName>
        <fullName evidence="6">Monocarboxylate transporter 14-like isoform X1</fullName>
    </submittedName>
</protein>
<feature type="transmembrane region" description="Helical" evidence="3">
    <location>
        <begin position="55"/>
        <end position="78"/>
    </location>
</feature>
<feature type="transmembrane region" description="Helical" evidence="3">
    <location>
        <begin position="85"/>
        <end position="104"/>
    </location>
</feature>
<accession>A0A6P7TA54</accession>
<dbReference type="RefSeq" id="XP_029647887.1">
    <property type="nucleotide sequence ID" value="XM_029792027.2"/>
</dbReference>
<feature type="transmembrane region" description="Helical" evidence="3">
    <location>
        <begin position="174"/>
        <end position="193"/>
    </location>
</feature>
<evidence type="ECO:0000313" key="5">
    <source>
        <dbReference type="Proteomes" id="UP000515154"/>
    </source>
</evidence>